<dbReference type="Proteomes" id="UP001597337">
    <property type="component" value="Unassembled WGS sequence"/>
</dbReference>
<proteinExistence type="inferred from homology"/>
<accession>A0ABW4YDQ5</accession>
<feature type="domain" description="Multidrug resistance protein MdtA-like barrel-sandwich hybrid" evidence="3">
    <location>
        <begin position="69"/>
        <end position="228"/>
    </location>
</feature>
<evidence type="ECO:0000313" key="4">
    <source>
        <dbReference type="EMBL" id="MFD2113745.1"/>
    </source>
</evidence>
<dbReference type="PANTHER" id="PTHR30469">
    <property type="entry name" value="MULTIDRUG RESISTANCE PROTEIN MDTA"/>
    <property type="match status" value="1"/>
</dbReference>
<dbReference type="Pfam" id="PF25917">
    <property type="entry name" value="BSH_RND"/>
    <property type="match status" value="1"/>
</dbReference>
<dbReference type="InterPro" id="IPR058625">
    <property type="entry name" value="MdtA-like_BSH"/>
</dbReference>
<dbReference type="EMBL" id="JBHUHX010000052">
    <property type="protein sequence ID" value="MFD2113745.1"/>
    <property type="molecule type" value="Genomic_DNA"/>
</dbReference>
<dbReference type="PANTHER" id="PTHR30469:SF36">
    <property type="entry name" value="BLL3903 PROTEIN"/>
    <property type="match status" value="1"/>
</dbReference>
<keyword evidence="2" id="KW-0175">Coiled coil</keyword>
<dbReference type="Gene3D" id="2.40.50.100">
    <property type="match status" value="1"/>
</dbReference>
<feature type="coiled-coil region" evidence="2">
    <location>
        <begin position="107"/>
        <end position="146"/>
    </location>
</feature>
<keyword evidence="5" id="KW-1185">Reference proteome</keyword>
<organism evidence="4 5">
    <name type="scientific">Thiorhodococcus fuscus</name>
    <dbReference type="NCBI Taxonomy" id="527200"/>
    <lineage>
        <taxon>Bacteria</taxon>
        <taxon>Pseudomonadati</taxon>
        <taxon>Pseudomonadota</taxon>
        <taxon>Gammaproteobacteria</taxon>
        <taxon>Chromatiales</taxon>
        <taxon>Chromatiaceae</taxon>
        <taxon>Thiorhodococcus</taxon>
    </lineage>
</organism>
<dbReference type="Gene3D" id="1.10.287.470">
    <property type="entry name" value="Helix hairpin bin"/>
    <property type="match status" value="1"/>
</dbReference>
<reference evidence="5" key="1">
    <citation type="journal article" date="2019" name="Int. J. Syst. Evol. Microbiol.">
        <title>The Global Catalogue of Microorganisms (GCM) 10K type strain sequencing project: providing services to taxonomists for standard genome sequencing and annotation.</title>
        <authorList>
            <consortium name="The Broad Institute Genomics Platform"/>
            <consortium name="The Broad Institute Genome Sequencing Center for Infectious Disease"/>
            <person name="Wu L."/>
            <person name="Ma J."/>
        </authorList>
    </citation>
    <scope>NUCLEOTIDE SEQUENCE [LARGE SCALE GENOMIC DNA]</scope>
    <source>
        <strain evidence="5">KACC 12597</strain>
    </source>
</reference>
<evidence type="ECO:0000256" key="1">
    <source>
        <dbReference type="ARBA" id="ARBA00009477"/>
    </source>
</evidence>
<dbReference type="RefSeq" id="WP_386028572.1">
    <property type="nucleotide sequence ID" value="NZ_JBHUHX010000052.1"/>
</dbReference>
<comment type="similarity">
    <text evidence="1">Belongs to the membrane fusion protein (MFP) (TC 8.A.1) family.</text>
</comment>
<dbReference type="SUPFAM" id="SSF111369">
    <property type="entry name" value="HlyD-like secretion proteins"/>
    <property type="match status" value="1"/>
</dbReference>
<sequence>MLRRLLPVLILCAGFGAFFILKATRPTPQPVEPKEKVWRVQVQTVTPSDHQPLLSLFGQVEAPDRIHATAPVSGQLIEIQVRDGEQVPAGALLARLDPRDLEPRRLRARAQLEKERLRQTHDREALEQERELLQLAEAALERAERVQSKKLGSASSVDAARETLARARLSVTLREQSIAEQPARTAILEAELAEAERDAARSEIRAPFPARIGAVEAAAGDQLKANQAILTLYPLDGLYVRAKVPGAYGPELRQALAAGIRLEAHGTQAGRPVTAVLERISGEADARGVDALLRLAPETQLPLGAFVQLRLQRPIAPDTIAIPFSALHGGDRLFLVEDGRLHAIQVERIGELDGGDGAQQAVRAPGLADDSKVMITHLPNAVESLKVETIQ</sequence>
<comment type="caution">
    <text evidence="4">The sequence shown here is derived from an EMBL/GenBank/DDBJ whole genome shotgun (WGS) entry which is preliminary data.</text>
</comment>
<protein>
    <submittedName>
        <fullName evidence="4">Efflux RND transporter periplasmic adaptor subunit</fullName>
    </submittedName>
</protein>
<evidence type="ECO:0000313" key="5">
    <source>
        <dbReference type="Proteomes" id="UP001597337"/>
    </source>
</evidence>
<dbReference type="InterPro" id="IPR006143">
    <property type="entry name" value="RND_pump_MFP"/>
</dbReference>
<name>A0ABW4YDQ5_9GAMM</name>
<evidence type="ECO:0000259" key="3">
    <source>
        <dbReference type="Pfam" id="PF25917"/>
    </source>
</evidence>
<dbReference type="Gene3D" id="2.40.30.170">
    <property type="match status" value="1"/>
</dbReference>
<gene>
    <name evidence="4" type="ORF">ACFSJC_18000</name>
</gene>
<dbReference type="NCBIfam" id="TIGR01730">
    <property type="entry name" value="RND_mfp"/>
    <property type="match status" value="1"/>
</dbReference>
<evidence type="ECO:0000256" key="2">
    <source>
        <dbReference type="SAM" id="Coils"/>
    </source>
</evidence>